<dbReference type="Proteomes" id="UP000323392">
    <property type="component" value="Unassembled WGS sequence"/>
</dbReference>
<dbReference type="Pfam" id="PF26011">
    <property type="entry name" value="Beta-barrel_RND_rel"/>
    <property type="match status" value="1"/>
</dbReference>
<reference evidence="6 8" key="1">
    <citation type="submission" date="2016-02" db="EMBL/GenBank/DDBJ databases">
        <title>Draft genome sequence for Clostridium paradoxum JW-YL-7.</title>
        <authorList>
            <person name="Utturkar S.M."/>
            <person name="Lancaster A."/>
            <person name="Poole F.L."/>
            <person name="Adams M.W."/>
            <person name="Brown S.D."/>
        </authorList>
    </citation>
    <scope>NUCLEOTIDE SEQUENCE [LARGE SCALE GENOMIC DNA]</scope>
    <source>
        <strain evidence="6 8">JW-YL-7</strain>
    </source>
</reference>
<keyword evidence="2" id="KW-1133">Transmembrane helix</keyword>
<dbReference type="OrthoDB" id="1834786at2"/>
<feature type="transmembrane region" description="Helical" evidence="2">
    <location>
        <begin position="12"/>
        <end position="29"/>
    </location>
</feature>
<keyword evidence="9" id="KW-1185">Reference proteome</keyword>
<reference evidence="7 9" key="2">
    <citation type="submission" date="2016-11" db="EMBL/GenBank/DDBJ databases">
        <authorList>
            <person name="Varghese N."/>
            <person name="Submissions S."/>
        </authorList>
    </citation>
    <scope>NUCLEOTIDE SEQUENCE [LARGE SCALE GENOMIC DNA]</scope>
    <source>
        <strain evidence="7 9">DSM 7308</strain>
    </source>
</reference>
<dbReference type="EMBL" id="FRBG01000008">
    <property type="protein sequence ID" value="SHK97504.1"/>
    <property type="molecule type" value="Genomic_DNA"/>
</dbReference>
<evidence type="ECO:0000256" key="2">
    <source>
        <dbReference type="SAM" id="Phobius"/>
    </source>
</evidence>
<feature type="domain" description="RND related beta-barrel" evidence="3">
    <location>
        <begin position="263"/>
        <end position="334"/>
    </location>
</feature>
<sequence length="414" mass="47790">MKKKRKKKIKFNYIWIFGILSYILFKLIFNISNATISLYTVDYGEIVETITKQGIVIRDEKVILSKVSGKIDYFVKEGERIHANEQIAHIYIKDLDPSIKERLDTVNRRIEGINANKDEQIIQRDIEKIENSINSLRVDIKNRLIDNDISNIQRLKDDLLNLIDKKSLIIGEKSFVGKNINALKAEKNKLQEKVNSSVNQIVSESTGVISFASDGFEDILRVDTLNKLESDYLFNLKNDVKINKKDQVEVGDVIAKITNNHEWYIAIVLEEKEKEKFSVGKNLTIKKNDIDFSGNVKYLYKDSKNRYILVIEVKEEIENFYNVRKEEFEIVYKNIVGIKVPKSAVIDKDGKRGVYVVSNTGNAVFKELKSILGENKSDIILDYRDITRNNVDTVKLYDQIVLSPNRVSDGQKIR</sequence>
<evidence type="ECO:0000313" key="7">
    <source>
        <dbReference type="EMBL" id="SHK97504.1"/>
    </source>
</evidence>
<feature type="domain" description="RND related alpha-helical hairpin" evidence="4">
    <location>
        <begin position="97"/>
        <end position="197"/>
    </location>
</feature>
<dbReference type="Proteomes" id="UP000092605">
    <property type="component" value="Unassembled WGS sequence"/>
</dbReference>
<feature type="coiled-coil region" evidence="1">
    <location>
        <begin position="173"/>
        <end position="200"/>
    </location>
</feature>
<evidence type="ECO:0000259" key="5">
    <source>
        <dbReference type="Pfam" id="PF26018"/>
    </source>
</evidence>
<feature type="domain" description="RND related barrel-sandwich hybrid" evidence="5">
    <location>
        <begin position="60"/>
        <end position="259"/>
    </location>
</feature>
<dbReference type="PATRIC" id="fig|1121328.3.peg.651"/>
<evidence type="ECO:0000313" key="9">
    <source>
        <dbReference type="Proteomes" id="UP000323392"/>
    </source>
</evidence>
<comment type="caution">
    <text evidence="6">The sequence shown here is derived from an EMBL/GenBank/DDBJ whole genome shotgun (WGS) entry which is preliminary data.</text>
</comment>
<evidence type="ECO:0000259" key="3">
    <source>
        <dbReference type="Pfam" id="PF26011"/>
    </source>
</evidence>
<dbReference type="EMBL" id="LSFY01000001">
    <property type="protein sequence ID" value="KXZ39572.1"/>
    <property type="molecule type" value="Genomic_DNA"/>
</dbReference>
<dbReference type="STRING" id="1121328.JWYL7_0647"/>
<gene>
    <name evidence="6" type="ORF">JWYL7_0647</name>
    <name evidence="7" type="ORF">SAMN05661008_01238</name>
</gene>
<evidence type="ECO:0000256" key="1">
    <source>
        <dbReference type="SAM" id="Coils"/>
    </source>
</evidence>
<proteinExistence type="predicted"/>
<dbReference type="AlphaFoldDB" id="A0A150FPM0"/>
<keyword evidence="2" id="KW-0812">Transmembrane</keyword>
<dbReference type="RefSeq" id="WP_066068991.1">
    <property type="nucleotide sequence ID" value="NZ_FRBG01000008.1"/>
</dbReference>
<organism evidence="6 8">
    <name type="scientific">Alkalithermobacter thermoalcaliphilus JW-YL-7 = DSM 7308</name>
    <dbReference type="NCBI Taxonomy" id="1121328"/>
    <lineage>
        <taxon>Bacteria</taxon>
        <taxon>Bacillati</taxon>
        <taxon>Bacillota</taxon>
        <taxon>Clostridia</taxon>
        <taxon>Peptostreptococcales</taxon>
        <taxon>Tepidibacteraceae</taxon>
        <taxon>Alkalithermobacter</taxon>
    </lineage>
</organism>
<dbReference type="InterPro" id="IPR058729">
    <property type="entry name" value="Beta-barrel_RND-rel"/>
</dbReference>
<protein>
    <submittedName>
        <fullName evidence="7">Membrane fusion protein</fullName>
    </submittedName>
</protein>
<accession>A0A150FPM0</accession>
<dbReference type="Pfam" id="PF26018">
    <property type="entry name" value="BSH_RND_rel"/>
    <property type="match status" value="1"/>
</dbReference>
<dbReference type="InterPro" id="IPR058728">
    <property type="entry name" value="HH_RND-rel"/>
</dbReference>
<evidence type="ECO:0000259" key="4">
    <source>
        <dbReference type="Pfam" id="PF26012"/>
    </source>
</evidence>
<evidence type="ECO:0000313" key="6">
    <source>
        <dbReference type="EMBL" id="KXZ39572.1"/>
    </source>
</evidence>
<dbReference type="Pfam" id="PF26012">
    <property type="entry name" value="HH_RND_rel"/>
    <property type="match status" value="1"/>
</dbReference>
<dbReference type="InterPro" id="IPR058709">
    <property type="entry name" value="BSH_RND-rel"/>
</dbReference>
<name>A0A150FPM0_CLOPD</name>
<evidence type="ECO:0000313" key="8">
    <source>
        <dbReference type="Proteomes" id="UP000092605"/>
    </source>
</evidence>
<keyword evidence="2" id="KW-0472">Membrane</keyword>
<keyword evidence="1" id="KW-0175">Coiled coil</keyword>